<evidence type="ECO:0000256" key="1">
    <source>
        <dbReference type="ARBA" id="ARBA00003520"/>
    </source>
</evidence>
<dbReference type="EMBL" id="CAJNOW010000135">
    <property type="protein sequence ID" value="CAF1247565.1"/>
    <property type="molecule type" value="Genomic_DNA"/>
</dbReference>
<dbReference type="EMBL" id="CAJNRE010000649">
    <property type="protein sequence ID" value="CAF1929999.1"/>
    <property type="molecule type" value="Genomic_DNA"/>
</dbReference>
<dbReference type="SMART" id="SM00268">
    <property type="entry name" value="ACTIN"/>
    <property type="match status" value="1"/>
</dbReference>
<dbReference type="Gene3D" id="3.90.640.10">
    <property type="entry name" value="Actin, Chain A, domain 4"/>
    <property type="match status" value="1"/>
</dbReference>
<gene>
    <name evidence="5" type="ORF">CJN711_LOCUS38056</name>
    <name evidence="8" type="ORF">GIL414_LOCUS18559</name>
    <name evidence="4" type="ORF">KQP761_LOCUS2115</name>
    <name evidence="6" type="ORF">MBJ925_LOCUS4072</name>
    <name evidence="7" type="ORF">SMN809_LOCUS15272</name>
</gene>
<dbReference type="OrthoDB" id="337660at2759"/>
<evidence type="ECO:0000256" key="2">
    <source>
        <dbReference type="ARBA" id="ARBA00006752"/>
    </source>
</evidence>
<name>A0A816L2I1_9BILA</name>
<evidence type="ECO:0000313" key="9">
    <source>
        <dbReference type="Proteomes" id="UP000663824"/>
    </source>
</evidence>
<proteinExistence type="inferred from homology"/>
<dbReference type="EMBL" id="CAJOBJ010009178">
    <property type="protein sequence ID" value="CAF4131617.1"/>
    <property type="molecule type" value="Genomic_DNA"/>
</dbReference>
<dbReference type="SUPFAM" id="SSF53067">
    <property type="entry name" value="Actin-like ATPase domain"/>
    <property type="match status" value="2"/>
</dbReference>
<dbReference type="InterPro" id="IPR004000">
    <property type="entry name" value="Actin"/>
</dbReference>
<dbReference type="EMBL" id="CAJNOV010018588">
    <property type="protein sequence ID" value="CAF1621816.1"/>
    <property type="molecule type" value="Genomic_DNA"/>
</dbReference>
<comment type="similarity">
    <text evidence="2 3">Belongs to the actin family.</text>
</comment>
<sequence length="347" mass="39226">MASTDPIIVLDNGSDTCKARYGGDGIPQVVVRTIHAEEKVRNITELSKNKYVGDTALNNPMLNIHHPIKRGIIENSDEMEKISEFILHNQLKIEQKKYPVIVCEPPENWKITREKMVEVFFEKFDVPHICLRNQTALVLETKNVDTGIVLICEHEVTYTVPVASGCAMTHAIGHLDFAGKDLTDYFIKLLNKRGYSFESTTERENARVMKELSCSIGLKINKTEALQSKSSRGKYNFPSYSIGDEADKCSEILFDPKDVGRNRGIHQILIDSIVKCDISIQQELCNNIILDGGTTNIQGFRDRLQEELQALAINQIHIYDGVPEKRQYVPRLGASMLSTSPNLKDFW</sequence>
<dbReference type="Proteomes" id="UP000681720">
    <property type="component" value="Unassembled WGS sequence"/>
</dbReference>
<dbReference type="Proteomes" id="UP000663855">
    <property type="component" value="Unassembled WGS sequence"/>
</dbReference>
<evidence type="ECO:0008006" key="10">
    <source>
        <dbReference type="Google" id="ProtNLM"/>
    </source>
</evidence>
<dbReference type="PRINTS" id="PR00190">
    <property type="entry name" value="ACTIN"/>
</dbReference>
<protein>
    <recommendedName>
        <fullName evidence="10">Actin</fullName>
    </recommendedName>
</protein>
<comment type="function">
    <text evidence="1">Actins are highly conserved proteins that are involved in various types of cell motility and are ubiquitously expressed in all eukaryotic cells.</text>
</comment>
<dbReference type="PANTHER" id="PTHR11937">
    <property type="entry name" value="ACTIN"/>
    <property type="match status" value="1"/>
</dbReference>
<dbReference type="Proteomes" id="UP000663834">
    <property type="component" value="Unassembled WGS sequence"/>
</dbReference>
<dbReference type="FunFam" id="3.30.420.40:FF:000050">
    <property type="entry name" value="Actin, alpha skeletal muscle"/>
    <property type="match status" value="1"/>
</dbReference>
<organism evidence="6 9">
    <name type="scientific">Rotaria magnacalcarata</name>
    <dbReference type="NCBI Taxonomy" id="392030"/>
    <lineage>
        <taxon>Eukaryota</taxon>
        <taxon>Metazoa</taxon>
        <taxon>Spiralia</taxon>
        <taxon>Gnathifera</taxon>
        <taxon>Rotifera</taxon>
        <taxon>Eurotatoria</taxon>
        <taxon>Bdelloidea</taxon>
        <taxon>Philodinida</taxon>
        <taxon>Philodinidae</taxon>
        <taxon>Rotaria</taxon>
    </lineage>
</organism>
<dbReference type="Gene3D" id="3.30.420.40">
    <property type="match status" value="2"/>
</dbReference>
<dbReference type="Proteomes" id="UP000663824">
    <property type="component" value="Unassembled WGS sequence"/>
</dbReference>
<evidence type="ECO:0000313" key="7">
    <source>
        <dbReference type="EMBL" id="CAF4062486.1"/>
    </source>
</evidence>
<accession>A0A816L2I1</accession>
<dbReference type="AlphaFoldDB" id="A0A816L2I1"/>
<evidence type="ECO:0000256" key="3">
    <source>
        <dbReference type="RuleBase" id="RU000487"/>
    </source>
</evidence>
<dbReference type="Proteomes" id="UP000676336">
    <property type="component" value="Unassembled WGS sequence"/>
</dbReference>
<dbReference type="Pfam" id="PF00022">
    <property type="entry name" value="Actin"/>
    <property type="match status" value="1"/>
</dbReference>
<evidence type="ECO:0000313" key="4">
    <source>
        <dbReference type="EMBL" id="CAF1247565.1"/>
    </source>
</evidence>
<comment type="caution">
    <text evidence="6">The sequence shown here is derived from an EMBL/GenBank/DDBJ whole genome shotgun (WGS) entry which is preliminary data.</text>
</comment>
<evidence type="ECO:0000313" key="5">
    <source>
        <dbReference type="EMBL" id="CAF1621816.1"/>
    </source>
</evidence>
<evidence type="ECO:0000313" key="6">
    <source>
        <dbReference type="EMBL" id="CAF1929999.1"/>
    </source>
</evidence>
<dbReference type="InterPro" id="IPR043129">
    <property type="entry name" value="ATPase_NBD"/>
</dbReference>
<reference evidence="6" key="1">
    <citation type="submission" date="2021-02" db="EMBL/GenBank/DDBJ databases">
        <authorList>
            <person name="Nowell W R."/>
        </authorList>
    </citation>
    <scope>NUCLEOTIDE SEQUENCE</scope>
</reference>
<dbReference type="EMBL" id="CAJOBI010006522">
    <property type="protein sequence ID" value="CAF4062486.1"/>
    <property type="molecule type" value="Genomic_DNA"/>
</dbReference>
<evidence type="ECO:0000313" key="8">
    <source>
        <dbReference type="EMBL" id="CAF4131617.1"/>
    </source>
</evidence>